<dbReference type="Proteomes" id="UP000824681">
    <property type="component" value="Chromosome"/>
</dbReference>
<reference evidence="3 4" key="1">
    <citation type="journal article" date="2021" name="ACS Chem. Biol.">
        <title>Genomic-Led Discovery of a Novel Glycopeptide Antibiotic by Nonomuraea coxensis DSM 45129.</title>
        <authorList>
            <person name="Yushchuk O."/>
            <person name="Vior N.M."/>
            <person name="Andreo-Vidal A."/>
            <person name="Berini F."/>
            <person name="Ruckert C."/>
            <person name="Busche T."/>
            <person name="Binda E."/>
            <person name="Kalinowski J."/>
            <person name="Truman A.W."/>
            <person name="Marinelli F."/>
        </authorList>
    </citation>
    <scope>NUCLEOTIDE SEQUENCE [LARGE SCALE GENOMIC DNA]</scope>
    <source>
        <strain evidence="3 4">DSM 45129</strain>
    </source>
</reference>
<dbReference type="RefSeq" id="WP_026215088.1">
    <property type="nucleotide sequence ID" value="NZ_CP068985.1"/>
</dbReference>
<keyword evidence="4" id="KW-1185">Reference proteome</keyword>
<dbReference type="PROSITE" id="PS51257">
    <property type="entry name" value="PROKAR_LIPOPROTEIN"/>
    <property type="match status" value="1"/>
</dbReference>
<sequence length="209" mass="21372">MRWMVVPFVAVLAVAVGCGAGDGGERGVAGTPGATGTPAAGTPGASSPGASSPGASSPASGDTRTGVASTAGATGADGTESPVPVVTIDGSECRGTAAVSREGGFPEVRGTGEGVELWGLLFGEVPVRRGVEVKIVWRMTGDGPLRKVEATLPDGARARLAWGPEEHGGSNWRRPGQEWGTGFVFPERGCWKVELTRDRGKGHVWLRVR</sequence>
<feature type="signal peptide" evidence="2">
    <location>
        <begin position="1"/>
        <end position="20"/>
    </location>
</feature>
<evidence type="ECO:0000313" key="3">
    <source>
        <dbReference type="EMBL" id="QYC39117.1"/>
    </source>
</evidence>
<accession>A0ABX8TXD0</accession>
<dbReference type="EMBL" id="CP068985">
    <property type="protein sequence ID" value="QYC39117.1"/>
    <property type="molecule type" value="Genomic_DNA"/>
</dbReference>
<gene>
    <name evidence="3" type="ORF">Nocox_07460</name>
</gene>
<keyword evidence="2" id="KW-0732">Signal</keyword>
<evidence type="ECO:0000256" key="1">
    <source>
        <dbReference type="SAM" id="MobiDB-lite"/>
    </source>
</evidence>
<evidence type="ECO:0000313" key="4">
    <source>
        <dbReference type="Proteomes" id="UP000824681"/>
    </source>
</evidence>
<organism evidence="3 4">
    <name type="scientific">Nonomuraea coxensis DSM 45129</name>
    <dbReference type="NCBI Taxonomy" id="1122611"/>
    <lineage>
        <taxon>Bacteria</taxon>
        <taxon>Bacillati</taxon>
        <taxon>Actinomycetota</taxon>
        <taxon>Actinomycetes</taxon>
        <taxon>Streptosporangiales</taxon>
        <taxon>Streptosporangiaceae</taxon>
        <taxon>Nonomuraea</taxon>
    </lineage>
</organism>
<feature type="chain" id="PRO_5045305171" evidence="2">
    <location>
        <begin position="21"/>
        <end position="209"/>
    </location>
</feature>
<protein>
    <submittedName>
        <fullName evidence="3">Uncharacterized protein</fullName>
    </submittedName>
</protein>
<feature type="compositionally biased region" description="Low complexity" evidence="1">
    <location>
        <begin position="28"/>
        <end position="79"/>
    </location>
</feature>
<proteinExistence type="predicted"/>
<evidence type="ECO:0000256" key="2">
    <source>
        <dbReference type="SAM" id="SignalP"/>
    </source>
</evidence>
<name>A0ABX8TXD0_9ACTN</name>
<feature type="region of interest" description="Disordered" evidence="1">
    <location>
        <begin position="27"/>
        <end position="87"/>
    </location>
</feature>